<accession>A0ABT1RSE5</accession>
<evidence type="ECO:0000259" key="2">
    <source>
        <dbReference type="PROSITE" id="PS50198"/>
    </source>
</evidence>
<dbReference type="Gene3D" id="1.10.8.1040">
    <property type="match status" value="1"/>
</dbReference>
<name>A0ABT1RSE5_9FIRM</name>
<dbReference type="Gene3D" id="3.10.50.40">
    <property type="match status" value="1"/>
</dbReference>
<dbReference type="InterPro" id="IPR023058">
    <property type="entry name" value="PPIase_PpiC_CS"/>
</dbReference>
<dbReference type="GO" id="GO:0003755">
    <property type="term" value="F:peptidyl-prolyl cis-trans isomerase activity"/>
    <property type="evidence" value="ECO:0007669"/>
    <property type="project" value="UniProtKB-EC"/>
</dbReference>
<dbReference type="EMBL" id="JANFXK010000019">
    <property type="protein sequence ID" value="MCQ4638064.1"/>
    <property type="molecule type" value="Genomic_DNA"/>
</dbReference>
<keyword evidence="1" id="KW-0697">Rotamase</keyword>
<dbReference type="InterPro" id="IPR046357">
    <property type="entry name" value="PPIase_dom_sf"/>
</dbReference>
<comment type="caution">
    <text evidence="3">The sequence shown here is derived from an EMBL/GenBank/DDBJ whole genome shotgun (WGS) entry which is preliminary data.</text>
</comment>
<evidence type="ECO:0000313" key="3">
    <source>
        <dbReference type="EMBL" id="MCQ4638064.1"/>
    </source>
</evidence>
<evidence type="ECO:0000313" key="4">
    <source>
        <dbReference type="Proteomes" id="UP001524502"/>
    </source>
</evidence>
<dbReference type="RefSeq" id="WP_256133250.1">
    <property type="nucleotide sequence ID" value="NZ_JANFXK010000019.1"/>
</dbReference>
<organism evidence="3 4">
    <name type="scientific">Anaerovorax odorimutans</name>
    <dbReference type="NCBI Taxonomy" id="109327"/>
    <lineage>
        <taxon>Bacteria</taxon>
        <taxon>Bacillati</taxon>
        <taxon>Bacillota</taxon>
        <taxon>Clostridia</taxon>
        <taxon>Peptostreptococcales</taxon>
        <taxon>Anaerovoracaceae</taxon>
        <taxon>Anaerovorax</taxon>
    </lineage>
</organism>
<dbReference type="PANTHER" id="PTHR47245:SF2">
    <property type="entry name" value="PEPTIDYL-PROLYL CIS-TRANS ISOMERASE HP_0175-RELATED"/>
    <property type="match status" value="1"/>
</dbReference>
<dbReference type="SUPFAM" id="SSF109998">
    <property type="entry name" value="Triger factor/SurA peptide-binding domain-like"/>
    <property type="match status" value="1"/>
</dbReference>
<feature type="domain" description="PpiC" evidence="2">
    <location>
        <begin position="113"/>
        <end position="203"/>
    </location>
</feature>
<gene>
    <name evidence="3" type="ORF">NE619_15105</name>
</gene>
<dbReference type="InterPro" id="IPR000297">
    <property type="entry name" value="PPIase_PpiC"/>
</dbReference>
<sequence>MSQEVLAVIAGKELTQADFDEFLQRIPQEQRAQASHPQAKQYYMDQFIASYLFAKMGEDDKIDETEEYKKIMEGLKKEVLSQLAMTKVLEDVAITEEEAKEFFDANEEQFVKGETVQAKHILVDSEEKGNEIFKAIESQETTFEEAAGEYSSCPSKEKGGDLGEFGKGQMVKEFEDAAFAAEIGKVIGPVQTQFGYHLIKVEKKNAPGAKTFEEVKTEIANNLLQQRRAAVFNAKIEELKAKYMSN</sequence>
<proteinExistence type="predicted"/>
<keyword evidence="4" id="KW-1185">Reference proteome</keyword>
<dbReference type="Pfam" id="PF00639">
    <property type="entry name" value="Rotamase"/>
    <property type="match status" value="1"/>
</dbReference>
<dbReference type="PANTHER" id="PTHR47245">
    <property type="entry name" value="PEPTIDYLPROLYL ISOMERASE"/>
    <property type="match status" value="1"/>
</dbReference>
<dbReference type="InterPro" id="IPR050245">
    <property type="entry name" value="PrsA_foldase"/>
</dbReference>
<dbReference type="EC" id="5.2.1.8" evidence="3"/>
<dbReference type="PROSITE" id="PS01096">
    <property type="entry name" value="PPIC_PPIASE_1"/>
    <property type="match status" value="1"/>
</dbReference>
<evidence type="ECO:0000256" key="1">
    <source>
        <dbReference type="PROSITE-ProRule" id="PRU00278"/>
    </source>
</evidence>
<reference evidence="3 4" key="1">
    <citation type="submission" date="2022-06" db="EMBL/GenBank/DDBJ databases">
        <title>Isolation of gut microbiota from human fecal samples.</title>
        <authorList>
            <person name="Pamer E.G."/>
            <person name="Barat B."/>
            <person name="Waligurski E."/>
            <person name="Medina S."/>
            <person name="Paddock L."/>
            <person name="Mostad J."/>
        </authorList>
    </citation>
    <scope>NUCLEOTIDE SEQUENCE [LARGE SCALE GENOMIC DNA]</scope>
    <source>
        <strain evidence="3 4">SL.3.17</strain>
    </source>
</reference>
<dbReference type="PROSITE" id="PS50198">
    <property type="entry name" value="PPIC_PPIASE_2"/>
    <property type="match status" value="1"/>
</dbReference>
<dbReference type="InterPro" id="IPR027304">
    <property type="entry name" value="Trigger_fact/SurA_dom_sf"/>
</dbReference>
<protein>
    <submittedName>
        <fullName evidence="3">Peptidylprolyl isomerase</fullName>
        <ecNumber evidence="3">5.2.1.8</ecNumber>
    </submittedName>
</protein>
<dbReference type="Proteomes" id="UP001524502">
    <property type="component" value="Unassembled WGS sequence"/>
</dbReference>
<keyword evidence="1 3" id="KW-0413">Isomerase</keyword>
<dbReference type="SUPFAM" id="SSF54534">
    <property type="entry name" value="FKBP-like"/>
    <property type="match status" value="1"/>
</dbReference>